<dbReference type="InterPro" id="IPR025110">
    <property type="entry name" value="AMP-bd_C"/>
</dbReference>
<accession>A0ABQ5U431</accession>
<dbReference type="Gene3D" id="3.30.300.30">
    <property type="match status" value="1"/>
</dbReference>
<keyword evidence="3" id="KW-0436">Ligase</keyword>
<feature type="domain" description="AMP-dependent synthetase/ligase" evidence="1">
    <location>
        <begin position="29"/>
        <end position="387"/>
    </location>
</feature>
<dbReference type="RefSeq" id="WP_169560596.1">
    <property type="nucleotide sequence ID" value="NZ_BSNF01000006.1"/>
</dbReference>
<dbReference type="InterPro" id="IPR000873">
    <property type="entry name" value="AMP-dep_synth/lig_dom"/>
</dbReference>
<reference evidence="3" key="2">
    <citation type="submission" date="2023-01" db="EMBL/GenBank/DDBJ databases">
        <title>Draft genome sequence of Sneathiella chinensis strain NBRC 103408.</title>
        <authorList>
            <person name="Sun Q."/>
            <person name="Mori K."/>
        </authorList>
    </citation>
    <scope>NUCLEOTIDE SEQUENCE</scope>
    <source>
        <strain evidence="3">NBRC 103408</strain>
    </source>
</reference>
<dbReference type="Pfam" id="PF13193">
    <property type="entry name" value="AMP-binding_C"/>
    <property type="match status" value="1"/>
</dbReference>
<dbReference type="Pfam" id="PF00501">
    <property type="entry name" value="AMP-binding"/>
    <property type="match status" value="1"/>
</dbReference>
<dbReference type="PANTHER" id="PTHR24096:SF267">
    <property type="entry name" value="MALONATE--COA LIGASE ACSF3, MITOCHONDRIAL"/>
    <property type="match status" value="1"/>
</dbReference>
<dbReference type="EMBL" id="BSNF01000006">
    <property type="protein sequence ID" value="GLQ06493.1"/>
    <property type="molecule type" value="Genomic_DNA"/>
</dbReference>
<dbReference type="PANTHER" id="PTHR24096">
    <property type="entry name" value="LONG-CHAIN-FATTY-ACID--COA LIGASE"/>
    <property type="match status" value="1"/>
</dbReference>
<sequence>MTTHPLPETGLFSERSTEAPFISFPERIRKAAADHPDMEVLRVGERVHTWRTFMPRINRVSNLLQSRGIGRGDKVAVLATSSLEYIEVFLGTVQAGACLVPLSGMASSSQLQGMIEDSGAAMVFASASTRGLIDPFRGQVKGLPDDGYVAFDFTADGWAAYEQVLAAQSDQEVIIPIQPEDAFNLIYSSGTTGVPKGIEQSHHMRNQHVARFEKLGFEVGAVTLSSTALYSNTTLVAMLPTLALGGQVVLMPKFNVDEYLKLAEKHKVTHTMLVPVQYQRILASPDFDSYDLSHFRMKMSTSAQLRADVKADALKRWPGKLIEIYGLTEGGIGTVLVATDFPDKLASVGKPGEGVDLRIINEAGEELPQGEIGEVVGRSDAMMTGYHNKPEQTSDMLWTSPEGKIFFRSGDMGRLDEDNFLYLLDRKKDMILSGGFNIYAADIEAELFPHPAVADAAVIAIPSEEWGETPLALVVKKAGDQTTEAELMAWVNERLGKTQRVSGVKFRDDLPRNTIGKVMKRELREEYSGK</sequence>
<keyword evidence="4" id="KW-1185">Reference proteome</keyword>
<dbReference type="SUPFAM" id="SSF56801">
    <property type="entry name" value="Acetyl-CoA synthetase-like"/>
    <property type="match status" value="1"/>
</dbReference>
<proteinExistence type="predicted"/>
<dbReference type="PROSITE" id="PS00455">
    <property type="entry name" value="AMP_BINDING"/>
    <property type="match status" value="1"/>
</dbReference>
<comment type="caution">
    <text evidence="3">The sequence shown here is derived from an EMBL/GenBank/DDBJ whole genome shotgun (WGS) entry which is preliminary data.</text>
</comment>
<dbReference type="InterPro" id="IPR045851">
    <property type="entry name" value="AMP-bd_C_sf"/>
</dbReference>
<evidence type="ECO:0000259" key="2">
    <source>
        <dbReference type="Pfam" id="PF13193"/>
    </source>
</evidence>
<name>A0ABQ5U431_9PROT</name>
<dbReference type="InterPro" id="IPR042099">
    <property type="entry name" value="ANL_N_sf"/>
</dbReference>
<evidence type="ECO:0000259" key="1">
    <source>
        <dbReference type="Pfam" id="PF00501"/>
    </source>
</evidence>
<dbReference type="Proteomes" id="UP001161409">
    <property type="component" value="Unassembled WGS sequence"/>
</dbReference>
<feature type="domain" description="AMP-binding enzyme C-terminal" evidence="2">
    <location>
        <begin position="443"/>
        <end position="517"/>
    </location>
</feature>
<dbReference type="GO" id="GO:0016874">
    <property type="term" value="F:ligase activity"/>
    <property type="evidence" value="ECO:0007669"/>
    <property type="project" value="UniProtKB-KW"/>
</dbReference>
<evidence type="ECO:0000313" key="4">
    <source>
        <dbReference type="Proteomes" id="UP001161409"/>
    </source>
</evidence>
<organism evidence="3 4">
    <name type="scientific">Sneathiella chinensis</name>
    <dbReference type="NCBI Taxonomy" id="349750"/>
    <lineage>
        <taxon>Bacteria</taxon>
        <taxon>Pseudomonadati</taxon>
        <taxon>Pseudomonadota</taxon>
        <taxon>Alphaproteobacteria</taxon>
        <taxon>Sneathiellales</taxon>
        <taxon>Sneathiellaceae</taxon>
        <taxon>Sneathiella</taxon>
    </lineage>
</organism>
<dbReference type="Gene3D" id="3.40.50.12780">
    <property type="entry name" value="N-terminal domain of ligase-like"/>
    <property type="match status" value="1"/>
</dbReference>
<evidence type="ECO:0000313" key="3">
    <source>
        <dbReference type="EMBL" id="GLQ06493.1"/>
    </source>
</evidence>
<gene>
    <name evidence="3" type="ORF">GCM10007924_17140</name>
</gene>
<protein>
    <submittedName>
        <fullName evidence="3">4-coumarate--CoA ligase</fullName>
    </submittedName>
</protein>
<reference evidence="3" key="1">
    <citation type="journal article" date="2014" name="Int. J. Syst. Evol. Microbiol.">
        <title>Complete genome of a new Firmicutes species belonging to the dominant human colonic microbiota ('Ruminococcus bicirculans') reveals two chromosomes and a selective capacity to utilize plant glucans.</title>
        <authorList>
            <consortium name="NISC Comparative Sequencing Program"/>
            <person name="Wegmann U."/>
            <person name="Louis P."/>
            <person name="Goesmann A."/>
            <person name="Henrissat B."/>
            <person name="Duncan S.H."/>
            <person name="Flint H.J."/>
        </authorList>
    </citation>
    <scope>NUCLEOTIDE SEQUENCE</scope>
    <source>
        <strain evidence="3">NBRC 103408</strain>
    </source>
</reference>
<dbReference type="InterPro" id="IPR020845">
    <property type="entry name" value="AMP-binding_CS"/>
</dbReference>